<dbReference type="Pfam" id="PF01470">
    <property type="entry name" value="Peptidase_C15"/>
    <property type="match status" value="1"/>
</dbReference>
<dbReference type="EMBL" id="WPCU01000009">
    <property type="protein sequence ID" value="MVA77018.1"/>
    <property type="molecule type" value="Genomic_DNA"/>
</dbReference>
<dbReference type="PIRSF" id="PIRSF015592">
    <property type="entry name" value="Prld-crbxl_pptds"/>
    <property type="match status" value="1"/>
</dbReference>
<evidence type="ECO:0000256" key="3">
    <source>
        <dbReference type="ARBA" id="ARBA00022490"/>
    </source>
</evidence>
<dbReference type="PRINTS" id="PR00706">
    <property type="entry name" value="PYROGLUPTASE"/>
</dbReference>
<dbReference type="PANTHER" id="PTHR23402">
    <property type="entry name" value="PROTEASE FAMILY C15 PYROGLUTAMYL-PEPTIDASE I-RELATED"/>
    <property type="match status" value="1"/>
</dbReference>
<dbReference type="GO" id="GO:0005829">
    <property type="term" value="C:cytosol"/>
    <property type="evidence" value="ECO:0007669"/>
    <property type="project" value="InterPro"/>
</dbReference>
<keyword evidence="3" id="KW-0963">Cytoplasm</keyword>
<dbReference type="Proteomes" id="UP000435304">
    <property type="component" value="Unassembled WGS sequence"/>
</dbReference>
<dbReference type="SUPFAM" id="SSF53182">
    <property type="entry name" value="Pyrrolidone carboxyl peptidase (pyroglutamate aminopeptidase)"/>
    <property type="match status" value="1"/>
</dbReference>
<protein>
    <recommendedName>
        <fullName evidence="2">Pyrrolidone-carboxylate peptidase</fullName>
    </recommendedName>
    <alternativeName>
        <fullName evidence="7">5-oxoprolyl-peptidase</fullName>
    </alternativeName>
    <alternativeName>
        <fullName evidence="8">Pyroglutamyl-peptidase I</fullName>
    </alternativeName>
</protein>
<dbReference type="PANTHER" id="PTHR23402:SF1">
    <property type="entry name" value="PYROGLUTAMYL-PEPTIDASE I"/>
    <property type="match status" value="1"/>
</dbReference>
<proteinExistence type="inferred from homology"/>
<dbReference type="Gene3D" id="3.40.630.20">
    <property type="entry name" value="Peptidase C15, pyroglutamyl peptidase I-like"/>
    <property type="match status" value="1"/>
</dbReference>
<keyword evidence="4" id="KW-0645">Protease</keyword>
<dbReference type="InterPro" id="IPR000816">
    <property type="entry name" value="Peptidase_C15"/>
</dbReference>
<evidence type="ECO:0000256" key="1">
    <source>
        <dbReference type="ARBA" id="ARBA00006641"/>
    </source>
</evidence>
<evidence type="ECO:0000256" key="6">
    <source>
        <dbReference type="ARBA" id="ARBA00022807"/>
    </source>
</evidence>
<comment type="caution">
    <text evidence="9">The sequence shown here is derived from an EMBL/GenBank/DDBJ whole genome shotgun (WGS) entry which is preliminary data.</text>
</comment>
<evidence type="ECO:0000256" key="7">
    <source>
        <dbReference type="ARBA" id="ARBA00030836"/>
    </source>
</evidence>
<comment type="similarity">
    <text evidence="1">Belongs to the peptidase C15 family.</text>
</comment>
<dbReference type="GO" id="GO:0006508">
    <property type="term" value="P:proteolysis"/>
    <property type="evidence" value="ECO:0007669"/>
    <property type="project" value="UniProtKB-KW"/>
</dbReference>
<keyword evidence="5" id="KW-0378">Hydrolase</keyword>
<dbReference type="CDD" id="cd00501">
    <property type="entry name" value="Peptidase_C15"/>
    <property type="match status" value="1"/>
</dbReference>
<reference evidence="9 10" key="1">
    <citation type="submission" date="2019-12" db="EMBL/GenBank/DDBJ databases">
        <title>Auraticoccus cholistani sp. nov., an actinomycete isolated from soil of Cholistan desert.</title>
        <authorList>
            <person name="Cheema M.T."/>
        </authorList>
    </citation>
    <scope>NUCLEOTIDE SEQUENCE [LARGE SCALE GENOMIC DNA]</scope>
    <source>
        <strain evidence="9 10">F435</strain>
    </source>
</reference>
<evidence type="ECO:0000313" key="10">
    <source>
        <dbReference type="Proteomes" id="UP000435304"/>
    </source>
</evidence>
<gene>
    <name evidence="9" type="ORF">GC722_13430</name>
</gene>
<evidence type="ECO:0000256" key="8">
    <source>
        <dbReference type="ARBA" id="ARBA00031559"/>
    </source>
</evidence>
<dbReference type="InterPro" id="IPR016125">
    <property type="entry name" value="Peptidase_C15-like"/>
</dbReference>
<dbReference type="InterPro" id="IPR036440">
    <property type="entry name" value="Peptidase_C15-like_sf"/>
</dbReference>
<evidence type="ECO:0000256" key="4">
    <source>
        <dbReference type="ARBA" id="ARBA00022670"/>
    </source>
</evidence>
<organism evidence="9 10">
    <name type="scientific">Auraticoccus cholistanensis</name>
    <dbReference type="NCBI Taxonomy" id="2656650"/>
    <lineage>
        <taxon>Bacteria</taxon>
        <taxon>Bacillati</taxon>
        <taxon>Actinomycetota</taxon>
        <taxon>Actinomycetes</taxon>
        <taxon>Propionibacteriales</taxon>
        <taxon>Propionibacteriaceae</taxon>
        <taxon>Auraticoccus</taxon>
    </lineage>
</organism>
<dbReference type="GO" id="GO:0016920">
    <property type="term" value="F:pyroglutamyl-peptidase activity"/>
    <property type="evidence" value="ECO:0007669"/>
    <property type="project" value="InterPro"/>
</dbReference>
<sequence length="226" mass="23339">MVLVTAFEPFGGDTENASAAAVARLDAGWDGPARLVTELLPVSFAGSGARLQQLLLRHRPDLVLCVGEAGRRRAVSVERWARNLDDARIPDNDGEQPRGVAIDEGPERLPTRLDAAAVVAAVAAAGVAVEASDDAGAFVCNHVFRVLLTATDVPAGFVHVPALRTRGRAQVGAETDPGSAGAPVPELTPDDLATALRVVLLTALTGSGTAAGEDALTWVATTDLLQ</sequence>
<keyword evidence="10" id="KW-1185">Reference proteome</keyword>
<evidence type="ECO:0000256" key="5">
    <source>
        <dbReference type="ARBA" id="ARBA00022801"/>
    </source>
</evidence>
<dbReference type="AlphaFoldDB" id="A0A6A9UWC6"/>
<evidence type="ECO:0000256" key="2">
    <source>
        <dbReference type="ARBA" id="ARBA00019191"/>
    </source>
</evidence>
<evidence type="ECO:0000313" key="9">
    <source>
        <dbReference type="EMBL" id="MVA77018.1"/>
    </source>
</evidence>
<name>A0A6A9UWC6_9ACTN</name>
<keyword evidence="6" id="KW-0788">Thiol protease</keyword>
<accession>A0A6A9UWC6</accession>